<sequence>MTRVRTASSVAAALLGLLTAGCGIKPTGVIESGAAASVVIGPRDHSGLVYFVTPDGKLVPSPQVDSPPSSPTGTLLRLLAGPGPQERAAGLGTRLPALEGNAGAVGVTFPGEGVVDVRVPFKVQELSQVARRQLVCTAVSVAVNESGTVDVMLRGPDSAFAGERCDIGR</sequence>
<comment type="caution">
    <text evidence="2">The sequence shown here is derived from an EMBL/GenBank/DDBJ whole genome shotgun (WGS) entry which is preliminary data.</text>
</comment>
<name>A0A919GWZ1_9ACTN</name>
<dbReference type="PROSITE" id="PS51257">
    <property type="entry name" value="PROKAR_LIPOPROTEIN"/>
    <property type="match status" value="1"/>
</dbReference>
<feature type="chain" id="PRO_5037665418" evidence="1">
    <location>
        <begin position="23"/>
        <end position="169"/>
    </location>
</feature>
<feature type="signal peptide" evidence="1">
    <location>
        <begin position="1"/>
        <end position="22"/>
    </location>
</feature>
<keyword evidence="3" id="KW-1185">Reference proteome</keyword>
<dbReference type="EMBL" id="BNEE01000006">
    <property type="protein sequence ID" value="GHI86473.1"/>
    <property type="molecule type" value="Genomic_DNA"/>
</dbReference>
<accession>A0A919GWZ1</accession>
<keyword evidence="2" id="KW-0449">Lipoprotein</keyword>
<evidence type="ECO:0000313" key="3">
    <source>
        <dbReference type="Proteomes" id="UP000600026"/>
    </source>
</evidence>
<dbReference type="AlphaFoldDB" id="A0A919GWZ1"/>
<organism evidence="2 3">
    <name type="scientific">Streptomyces xanthophaeus</name>
    <dbReference type="NCBI Taxonomy" id="67385"/>
    <lineage>
        <taxon>Bacteria</taxon>
        <taxon>Bacillati</taxon>
        <taxon>Actinomycetota</taxon>
        <taxon>Actinomycetes</taxon>
        <taxon>Kitasatosporales</taxon>
        <taxon>Streptomycetaceae</taxon>
        <taxon>Streptomyces</taxon>
    </lineage>
</organism>
<keyword evidence="1" id="KW-0732">Signal</keyword>
<protein>
    <submittedName>
        <fullName evidence="2">Lipoprotein</fullName>
    </submittedName>
</protein>
<reference evidence="2" key="1">
    <citation type="submission" date="2020-09" db="EMBL/GenBank/DDBJ databases">
        <title>Whole genome shotgun sequence of Streptomyces xanthophaeus NBRC 12829.</title>
        <authorList>
            <person name="Komaki H."/>
            <person name="Tamura T."/>
        </authorList>
    </citation>
    <scope>NUCLEOTIDE SEQUENCE</scope>
    <source>
        <strain evidence="2">NBRC 12829</strain>
    </source>
</reference>
<dbReference type="OrthoDB" id="4335951at2"/>
<dbReference type="RefSeq" id="WP_031149321.1">
    <property type="nucleotide sequence ID" value="NZ_BNEE01000006.1"/>
</dbReference>
<evidence type="ECO:0000313" key="2">
    <source>
        <dbReference type="EMBL" id="GHI86473.1"/>
    </source>
</evidence>
<dbReference type="Proteomes" id="UP000600026">
    <property type="component" value="Unassembled WGS sequence"/>
</dbReference>
<evidence type="ECO:0000256" key="1">
    <source>
        <dbReference type="SAM" id="SignalP"/>
    </source>
</evidence>
<proteinExistence type="predicted"/>
<gene>
    <name evidence="2" type="ORF">Sxan_38370</name>
</gene>